<feature type="chain" id="PRO_5040999696" evidence="1">
    <location>
        <begin position="17"/>
        <end position="304"/>
    </location>
</feature>
<keyword evidence="1" id="KW-0732">Signal</keyword>
<dbReference type="AlphaFoldDB" id="A0A9W6ZAG1"/>
<dbReference type="OrthoDB" id="204972at2759"/>
<accession>A0A9W6ZAG1</accession>
<proteinExistence type="predicted"/>
<protein>
    <submittedName>
        <fullName evidence="2">Uncharacterized protein</fullName>
    </submittedName>
</protein>
<evidence type="ECO:0000313" key="2">
    <source>
        <dbReference type="EMBL" id="GMH48641.1"/>
    </source>
</evidence>
<name>A0A9W6ZAG1_9STRA</name>
<gene>
    <name evidence="2" type="ORF">TrLO_g3480</name>
</gene>
<comment type="caution">
    <text evidence="2">The sequence shown here is derived from an EMBL/GenBank/DDBJ whole genome shotgun (WGS) entry which is preliminary data.</text>
</comment>
<dbReference type="EMBL" id="BRXW01000368">
    <property type="protein sequence ID" value="GMH48641.1"/>
    <property type="molecule type" value="Genomic_DNA"/>
</dbReference>
<feature type="signal peptide" evidence="1">
    <location>
        <begin position="1"/>
        <end position="16"/>
    </location>
</feature>
<reference evidence="3" key="1">
    <citation type="journal article" date="2023" name="Commun. Biol.">
        <title>Genome analysis of Parmales, the sister group of diatoms, reveals the evolutionary specialization of diatoms from phago-mixotrophs to photoautotrophs.</title>
        <authorList>
            <person name="Ban H."/>
            <person name="Sato S."/>
            <person name="Yoshikawa S."/>
            <person name="Yamada K."/>
            <person name="Nakamura Y."/>
            <person name="Ichinomiya M."/>
            <person name="Sato N."/>
            <person name="Blanc-Mathieu R."/>
            <person name="Endo H."/>
            <person name="Kuwata A."/>
            <person name="Ogata H."/>
        </authorList>
    </citation>
    <scope>NUCLEOTIDE SEQUENCE [LARGE SCALE GENOMIC DNA]</scope>
    <source>
        <strain evidence="3">NIES 3700</strain>
    </source>
</reference>
<sequence length="304" mass="32452">MKIINALIFFLPFTSAFAPFNLPQSSVLKIPTSTLLQSSISSSSSPITLTDDPKLLNAAKAAVVGVLAANGYAVFENGGDLTQLQPTTLYTLLALSLLHITSTFLTSQISTYKQTPSSLSALSSLLFGPFQTLSTLNSPSADELGYENFLNDPPISCMIDSSTLVTSQNSILITYSLTSKPQFGHKLSSALKDLNLSTENGVEGMMKSYINQGSGDFINEFSIQQTFRDQDSLRAFQNDLPFRLFTSRIENLTEGGIGIYMVNVRNGKMGTPVHPFGPGGEGGREDAIYSSPTNIQGSGGGGMG</sequence>
<dbReference type="Proteomes" id="UP001165122">
    <property type="component" value="Unassembled WGS sequence"/>
</dbReference>
<evidence type="ECO:0000256" key="1">
    <source>
        <dbReference type="SAM" id="SignalP"/>
    </source>
</evidence>
<keyword evidence="3" id="KW-1185">Reference proteome</keyword>
<evidence type="ECO:0000313" key="3">
    <source>
        <dbReference type="Proteomes" id="UP001165122"/>
    </source>
</evidence>
<organism evidence="2 3">
    <name type="scientific">Triparma laevis f. longispina</name>
    <dbReference type="NCBI Taxonomy" id="1714387"/>
    <lineage>
        <taxon>Eukaryota</taxon>
        <taxon>Sar</taxon>
        <taxon>Stramenopiles</taxon>
        <taxon>Ochrophyta</taxon>
        <taxon>Bolidophyceae</taxon>
        <taxon>Parmales</taxon>
        <taxon>Triparmaceae</taxon>
        <taxon>Triparma</taxon>
    </lineage>
</organism>